<evidence type="ECO:0000256" key="8">
    <source>
        <dbReference type="ARBA" id="ARBA00023180"/>
    </source>
</evidence>
<dbReference type="Pfam" id="PF00054">
    <property type="entry name" value="Laminin_G_1"/>
    <property type="match status" value="1"/>
</dbReference>
<evidence type="ECO:0000256" key="7">
    <source>
        <dbReference type="ARBA" id="ARBA00023157"/>
    </source>
</evidence>
<dbReference type="PANTHER" id="PTHR24040">
    <property type="entry name" value="LAMININ G-LIKE DOMAIN-CONTAINING PROTEIN"/>
    <property type="match status" value="1"/>
</dbReference>
<keyword evidence="4" id="KW-0754">Steroid-binding</keyword>
<dbReference type="OrthoDB" id="6275838at2759"/>
<feature type="signal peptide" evidence="12">
    <location>
        <begin position="1"/>
        <end position="19"/>
    </location>
</feature>
<feature type="domain" description="Laminin G" evidence="13">
    <location>
        <begin position="41"/>
        <end position="213"/>
    </location>
</feature>
<sequence length="389" mass="41882">MGSLEAVLLLLCMSSPCLGQAAEGQGSGAGTRLISGKGFINLGHRWGSKSPLMHVSANMSEVTSIKSSFEFRTLDPEGLVFYGDTNGGVDWFVLGLRGGVPEMQIGKANILTSVAGGPKLNDGKWHKVELRSEGVFVGLEVDGTDALVLGLHSNPEDCHMTGKIRLSLGGILVRELELLNPLRTEMDGCVRAGNWLNLSSPWEMDLSEELHPCFDEIQKGSYFPGTGMALFNSSDFPAKQMNDSGVEVKIEGHSFKWNGTILGLVAPHGKPLLTITAEAQTGELIVRFGTQTDTLKLGPHSLALKLSRHAVQVELGQQQLSKLEDVAHDWVNMWNKGMPLAFGGVPDDSNSQCLEGCLSLIQVQGQDVDLDLALHMHNSISSHSCPFSP</sequence>
<keyword evidence="7" id="KW-1015">Disulfide bond</keyword>
<dbReference type="SUPFAM" id="SSF49899">
    <property type="entry name" value="Concanavalin A-like lectins/glucanases"/>
    <property type="match status" value="2"/>
</dbReference>
<dbReference type="CDD" id="cd00110">
    <property type="entry name" value="LamG"/>
    <property type="match status" value="1"/>
</dbReference>
<keyword evidence="6" id="KW-0446">Lipid-binding</keyword>
<evidence type="ECO:0000256" key="4">
    <source>
        <dbReference type="ARBA" id="ARBA00022665"/>
    </source>
</evidence>
<dbReference type="SMART" id="SM00282">
    <property type="entry name" value="LamG"/>
    <property type="match status" value="1"/>
</dbReference>
<dbReference type="AlphaFoldDB" id="A0A9Q1EG99"/>
<evidence type="ECO:0000256" key="11">
    <source>
        <dbReference type="PROSITE-ProRule" id="PRU00122"/>
    </source>
</evidence>
<comment type="caution">
    <text evidence="11">Lacks conserved residue(s) required for the propagation of feature annotation.</text>
</comment>
<evidence type="ECO:0000256" key="6">
    <source>
        <dbReference type="ARBA" id="ARBA00023121"/>
    </source>
</evidence>
<evidence type="ECO:0000313" key="14">
    <source>
        <dbReference type="EMBL" id="KAJ8338209.1"/>
    </source>
</evidence>
<reference evidence="14" key="1">
    <citation type="journal article" date="2023" name="Science">
        <title>Genome structures resolve the early diversification of teleost fishes.</title>
        <authorList>
            <person name="Parey E."/>
            <person name="Louis A."/>
            <person name="Montfort J."/>
            <person name="Bouchez O."/>
            <person name="Roques C."/>
            <person name="Iampietro C."/>
            <person name="Lluch J."/>
            <person name="Castinel A."/>
            <person name="Donnadieu C."/>
            <person name="Desvignes T."/>
            <person name="Floi Bucao C."/>
            <person name="Jouanno E."/>
            <person name="Wen M."/>
            <person name="Mejri S."/>
            <person name="Dirks R."/>
            <person name="Jansen H."/>
            <person name="Henkel C."/>
            <person name="Chen W.J."/>
            <person name="Zahm M."/>
            <person name="Cabau C."/>
            <person name="Klopp C."/>
            <person name="Thompson A.W."/>
            <person name="Robinson-Rechavi M."/>
            <person name="Braasch I."/>
            <person name="Lecointre G."/>
            <person name="Bobe J."/>
            <person name="Postlethwait J.H."/>
            <person name="Berthelot C."/>
            <person name="Roest Crollius H."/>
            <person name="Guiguen Y."/>
        </authorList>
    </citation>
    <scope>NUCLEOTIDE SEQUENCE</scope>
    <source>
        <strain evidence="14">WJC10195</strain>
    </source>
</reference>
<dbReference type="Gene3D" id="2.60.120.200">
    <property type="match status" value="2"/>
</dbReference>
<evidence type="ECO:0000313" key="15">
    <source>
        <dbReference type="Proteomes" id="UP001152622"/>
    </source>
</evidence>
<evidence type="ECO:0000256" key="12">
    <source>
        <dbReference type="SAM" id="SignalP"/>
    </source>
</evidence>
<evidence type="ECO:0000259" key="13">
    <source>
        <dbReference type="PROSITE" id="PS50025"/>
    </source>
</evidence>
<evidence type="ECO:0000256" key="2">
    <source>
        <dbReference type="ARBA" id="ARBA00011738"/>
    </source>
</evidence>
<evidence type="ECO:0000256" key="9">
    <source>
        <dbReference type="ARBA" id="ARBA00037620"/>
    </source>
</evidence>
<evidence type="ECO:0000256" key="10">
    <source>
        <dbReference type="ARBA" id="ARBA00040510"/>
    </source>
</evidence>
<comment type="function">
    <text evidence="9">Functions as an androgen transport protein, but may also be involved in receptor mediated processes. Each dimer binds one molecule of steroid. Specific for 5-alpha-dihydrotestosterone, testosterone, and 17-beta-estradiol. Regulates the plasma metabolic clearance rate of steroid hormones by controlling their plasma concentration.</text>
</comment>
<keyword evidence="8" id="KW-0325">Glycoprotein</keyword>
<keyword evidence="3" id="KW-0964">Secreted</keyword>
<accession>A0A9Q1EG99</accession>
<dbReference type="PANTHER" id="PTHR24040:SF3">
    <property type="entry name" value="SEX HORMONE-BINDING GLOBULIN"/>
    <property type="match status" value="1"/>
</dbReference>
<dbReference type="InterPro" id="IPR013320">
    <property type="entry name" value="ConA-like_dom_sf"/>
</dbReference>
<name>A0A9Q1EG99_SYNKA</name>
<dbReference type="InterPro" id="IPR001791">
    <property type="entry name" value="Laminin_G"/>
</dbReference>
<gene>
    <name evidence="14" type="ORF">SKAU_G00371750</name>
</gene>
<comment type="subcellular location">
    <subcellularLocation>
        <location evidence="1">Secreted</location>
    </subcellularLocation>
</comment>
<dbReference type="Proteomes" id="UP001152622">
    <property type="component" value="Chromosome 18"/>
</dbReference>
<organism evidence="14 15">
    <name type="scientific">Synaphobranchus kaupii</name>
    <name type="common">Kaup's arrowtooth eel</name>
    <dbReference type="NCBI Taxonomy" id="118154"/>
    <lineage>
        <taxon>Eukaryota</taxon>
        <taxon>Metazoa</taxon>
        <taxon>Chordata</taxon>
        <taxon>Craniata</taxon>
        <taxon>Vertebrata</taxon>
        <taxon>Euteleostomi</taxon>
        <taxon>Actinopterygii</taxon>
        <taxon>Neopterygii</taxon>
        <taxon>Teleostei</taxon>
        <taxon>Anguilliformes</taxon>
        <taxon>Synaphobranchidae</taxon>
        <taxon>Synaphobranchus</taxon>
    </lineage>
</organism>
<keyword evidence="15" id="KW-1185">Reference proteome</keyword>
<dbReference type="GO" id="GO:0005576">
    <property type="term" value="C:extracellular region"/>
    <property type="evidence" value="ECO:0007669"/>
    <property type="project" value="UniProtKB-SubCell"/>
</dbReference>
<dbReference type="EMBL" id="JAINUF010000018">
    <property type="protein sequence ID" value="KAJ8338209.1"/>
    <property type="molecule type" value="Genomic_DNA"/>
</dbReference>
<keyword evidence="5 12" id="KW-0732">Signal</keyword>
<feature type="chain" id="PRO_5040374553" description="Sex hormone-binding globulin" evidence="12">
    <location>
        <begin position="20"/>
        <end position="389"/>
    </location>
</feature>
<proteinExistence type="predicted"/>
<evidence type="ECO:0000256" key="5">
    <source>
        <dbReference type="ARBA" id="ARBA00022729"/>
    </source>
</evidence>
<evidence type="ECO:0000256" key="1">
    <source>
        <dbReference type="ARBA" id="ARBA00004613"/>
    </source>
</evidence>
<dbReference type="InterPro" id="IPR051145">
    <property type="entry name" value="GAS-SHBG-PROS"/>
</dbReference>
<comment type="caution">
    <text evidence="14">The sequence shown here is derived from an EMBL/GenBank/DDBJ whole genome shotgun (WGS) entry which is preliminary data.</text>
</comment>
<comment type="subunit">
    <text evidence="2">Homodimer.</text>
</comment>
<dbReference type="GO" id="GO:0005496">
    <property type="term" value="F:steroid binding"/>
    <property type="evidence" value="ECO:0007669"/>
    <property type="project" value="UniProtKB-KW"/>
</dbReference>
<dbReference type="PROSITE" id="PS50025">
    <property type="entry name" value="LAM_G_DOMAIN"/>
    <property type="match status" value="1"/>
</dbReference>
<protein>
    <recommendedName>
        <fullName evidence="10">Sex hormone-binding globulin</fullName>
    </recommendedName>
</protein>
<evidence type="ECO:0000256" key="3">
    <source>
        <dbReference type="ARBA" id="ARBA00022525"/>
    </source>
</evidence>